<evidence type="ECO:0000313" key="2">
    <source>
        <dbReference type="EMBL" id="KAI1886540.1"/>
    </source>
</evidence>
<keyword evidence="1" id="KW-0472">Membrane</keyword>
<name>A0A8T3CRW4_9TELE</name>
<dbReference type="AlphaFoldDB" id="A0A8T3CRW4"/>
<organism evidence="2 3">
    <name type="scientific">Albula goreensis</name>
    <dbReference type="NCBI Taxonomy" id="1534307"/>
    <lineage>
        <taxon>Eukaryota</taxon>
        <taxon>Metazoa</taxon>
        <taxon>Chordata</taxon>
        <taxon>Craniata</taxon>
        <taxon>Vertebrata</taxon>
        <taxon>Euteleostomi</taxon>
        <taxon>Actinopterygii</taxon>
        <taxon>Neopterygii</taxon>
        <taxon>Teleostei</taxon>
        <taxon>Albuliformes</taxon>
        <taxon>Albulidae</taxon>
        <taxon>Albula</taxon>
    </lineage>
</organism>
<reference evidence="2" key="1">
    <citation type="submission" date="2021-01" db="EMBL/GenBank/DDBJ databases">
        <authorList>
            <person name="Zahm M."/>
            <person name="Roques C."/>
            <person name="Cabau C."/>
            <person name="Klopp C."/>
            <person name="Donnadieu C."/>
            <person name="Jouanno E."/>
            <person name="Lampietro C."/>
            <person name="Louis A."/>
            <person name="Herpin A."/>
            <person name="Echchiki A."/>
            <person name="Berthelot C."/>
            <person name="Parey E."/>
            <person name="Roest-Crollius H."/>
            <person name="Braasch I."/>
            <person name="Postlethwait J."/>
            <person name="Bobe J."/>
            <person name="Montfort J."/>
            <person name="Bouchez O."/>
            <person name="Begum T."/>
            <person name="Mejri S."/>
            <person name="Adams A."/>
            <person name="Chen W.-J."/>
            <person name="Guiguen Y."/>
        </authorList>
    </citation>
    <scope>NUCLEOTIDE SEQUENCE</scope>
    <source>
        <tissue evidence="2">Blood</tissue>
    </source>
</reference>
<keyword evidence="1" id="KW-1133">Transmembrane helix</keyword>
<evidence type="ECO:0000313" key="3">
    <source>
        <dbReference type="Proteomes" id="UP000829720"/>
    </source>
</evidence>
<dbReference type="Proteomes" id="UP000829720">
    <property type="component" value="Unassembled WGS sequence"/>
</dbReference>
<evidence type="ECO:0000256" key="1">
    <source>
        <dbReference type="SAM" id="Phobius"/>
    </source>
</evidence>
<keyword evidence="1" id="KW-0812">Transmembrane</keyword>
<comment type="caution">
    <text evidence="2">The sequence shown here is derived from an EMBL/GenBank/DDBJ whole genome shotgun (WGS) entry which is preliminary data.</text>
</comment>
<dbReference type="EMBL" id="JAERUA010000019">
    <property type="protein sequence ID" value="KAI1886540.1"/>
    <property type="molecule type" value="Genomic_DNA"/>
</dbReference>
<sequence>MSGSPLISQDEPDERAPAEFGELRIVLVAGALFVAVSAEVSAVAVAGAVAVPVLTVVALGAGIYALWQKRKKKLRGFCSIEAGLKLELENNQLNNITETRAVVSKYQLYNRIIEQSLRKDRRVDFLSNRTALVR</sequence>
<protein>
    <submittedName>
        <fullName evidence="2">Uncharacterized protein</fullName>
    </submittedName>
</protein>
<keyword evidence="3" id="KW-1185">Reference proteome</keyword>
<feature type="transmembrane region" description="Helical" evidence="1">
    <location>
        <begin position="44"/>
        <end position="67"/>
    </location>
</feature>
<gene>
    <name evidence="2" type="ORF">AGOR_G00196820</name>
</gene>
<accession>A0A8T3CRW4</accession>
<proteinExistence type="predicted"/>